<evidence type="ECO:0000256" key="1">
    <source>
        <dbReference type="ARBA" id="ARBA00004651"/>
    </source>
</evidence>
<accession>A0A8J3DRF8</accession>
<evidence type="ECO:0000256" key="7">
    <source>
        <dbReference type="SAM" id="MobiDB-lite"/>
    </source>
</evidence>
<evidence type="ECO:0000256" key="4">
    <source>
        <dbReference type="ARBA" id="ARBA00022989"/>
    </source>
</evidence>
<proteinExistence type="predicted"/>
<dbReference type="Gene3D" id="1.10.287.1490">
    <property type="match status" value="1"/>
</dbReference>
<feature type="compositionally biased region" description="Polar residues" evidence="7">
    <location>
        <begin position="53"/>
        <end position="65"/>
    </location>
</feature>
<feature type="region of interest" description="Disordered" evidence="7">
    <location>
        <begin position="46"/>
        <end position="88"/>
    </location>
</feature>
<gene>
    <name evidence="11" type="ORF">GCM10016234_35550</name>
</gene>
<dbReference type="GO" id="GO:0004713">
    <property type="term" value="F:protein tyrosine kinase activity"/>
    <property type="evidence" value="ECO:0007669"/>
    <property type="project" value="TreeGrafter"/>
</dbReference>
<comment type="subcellular location">
    <subcellularLocation>
        <location evidence="1">Cell membrane</location>
        <topology evidence="1">Multi-pass membrane protein</topology>
    </subcellularLocation>
</comment>
<dbReference type="Pfam" id="PF13807">
    <property type="entry name" value="GNVR"/>
    <property type="match status" value="1"/>
</dbReference>
<keyword evidence="2" id="KW-1003">Cell membrane</keyword>
<feature type="transmembrane region" description="Helical" evidence="8">
    <location>
        <begin position="114"/>
        <end position="134"/>
    </location>
</feature>
<reference evidence="11" key="2">
    <citation type="submission" date="2020-09" db="EMBL/GenBank/DDBJ databases">
        <authorList>
            <person name="Sun Q."/>
            <person name="Kim S."/>
        </authorList>
    </citation>
    <scope>NUCLEOTIDE SEQUENCE</scope>
    <source>
        <strain evidence="11">KCTC 42249</strain>
    </source>
</reference>
<feature type="transmembrane region" description="Helical" evidence="8">
    <location>
        <begin position="497"/>
        <end position="517"/>
    </location>
</feature>
<keyword evidence="5 8" id="KW-0472">Membrane</keyword>
<reference evidence="11" key="1">
    <citation type="journal article" date="2014" name="Int. J. Syst. Evol. Microbiol.">
        <title>Complete genome sequence of Corynebacterium casei LMG S-19264T (=DSM 44701T), isolated from a smear-ripened cheese.</title>
        <authorList>
            <consortium name="US DOE Joint Genome Institute (JGI-PGF)"/>
            <person name="Walter F."/>
            <person name="Albersmeier A."/>
            <person name="Kalinowski J."/>
            <person name="Ruckert C."/>
        </authorList>
    </citation>
    <scope>NUCLEOTIDE SEQUENCE</scope>
    <source>
        <strain evidence="11">KCTC 42249</strain>
    </source>
</reference>
<dbReference type="PANTHER" id="PTHR32309:SF13">
    <property type="entry name" value="FERRIC ENTEROBACTIN TRANSPORT PROTEIN FEPE"/>
    <property type="match status" value="1"/>
</dbReference>
<feature type="domain" description="Polysaccharide chain length determinant N-terminal" evidence="9">
    <location>
        <begin position="100"/>
        <end position="193"/>
    </location>
</feature>
<evidence type="ECO:0000256" key="5">
    <source>
        <dbReference type="ARBA" id="ARBA00023136"/>
    </source>
</evidence>
<dbReference type="InterPro" id="IPR032807">
    <property type="entry name" value="GNVR"/>
</dbReference>
<sequence length="538" mass="58457">MSQILGRKASPLSSEDFNIDALDHRARRRPAGGSLLLTAKSLADRDLTDDRSTQQATRVEQTATTADPLRSEAPITTSPSDHRTDRPSPVTVAKVGEFLELDFRRLFTWLRAGFLLACILAVIGALAGGGYGLLAKKRYTVATDILLNPTNLQVVNDDLYVQSGQIDNQLLNIRSKQRVLTSRNVLARVVDDLNLASEPEFGDGASDPKLTALRRLQEAIKVQADEGSFVTTLLVTAQTPDKAIEISQAIVKTFQDELAEAESNGASRAATALDSRLGQLRADVQAAEKKIEDYRRDQNLSSSYGQLVSSQTMTQLNTQIVQAQARASAAQADYDALIAGGANGTNASPSVSETLVALRNEANRIRQELESQSAQLGPRHPSILKLRVALDTVNAQVKTEYLHTVEVAKGSRDATKNTMDSLVARMNDLQGNVFADRESEVALRELERDATSKTAIYESFLSRARQITERQQIDTTNVQVISTAVPPNGRSWPPRTIVLAVGGAVAGFALGLLLALITGIRRDLRDEPDDYRSPAYGV</sequence>
<dbReference type="InterPro" id="IPR003856">
    <property type="entry name" value="LPS_length_determ_N"/>
</dbReference>
<evidence type="ECO:0000313" key="11">
    <source>
        <dbReference type="EMBL" id="GHD21844.1"/>
    </source>
</evidence>
<comment type="caution">
    <text evidence="11">The sequence shown here is derived from an EMBL/GenBank/DDBJ whole genome shotgun (WGS) entry which is preliminary data.</text>
</comment>
<dbReference type="RefSeq" id="WP_189506588.1">
    <property type="nucleotide sequence ID" value="NZ_BMZQ01000004.1"/>
</dbReference>
<evidence type="ECO:0000256" key="3">
    <source>
        <dbReference type="ARBA" id="ARBA00022692"/>
    </source>
</evidence>
<dbReference type="Proteomes" id="UP000630142">
    <property type="component" value="Unassembled WGS sequence"/>
</dbReference>
<dbReference type="Pfam" id="PF02706">
    <property type="entry name" value="Wzz"/>
    <property type="match status" value="1"/>
</dbReference>
<protein>
    <submittedName>
        <fullName evidence="11">Cell shape-determining protein</fullName>
    </submittedName>
</protein>
<dbReference type="EMBL" id="BMZQ01000004">
    <property type="protein sequence ID" value="GHD21844.1"/>
    <property type="molecule type" value="Genomic_DNA"/>
</dbReference>
<evidence type="ECO:0000313" key="12">
    <source>
        <dbReference type="Proteomes" id="UP000630142"/>
    </source>
</evidence>
<name>A0A8J3DRF8_9HYPH</name>
<dbReference type="GO" id="GO:0005886">
    <property type="term" value="C:plasma membrane"/>
    <property type="evidence" value="ECO:0007669"/>
    <property type="project" value="UniProtKB-SubCell"/>
</dbReference>
<feature type="coiled-coil region" evidence="6">
    <location>
        <begin position="244"/>
        <end position="375"/>
    </location>
</feature>
<dbReference type="AlphaFoldDB" id="A0A8J3DRF8"/>
<feature type="domain" description="Tyrosine-protein kinase G-rich" evidence="10">
    <location>
        <begin position="443"/>
        <end position="517"/>
    </location>
</feature>
<dbReference type="PANTHER" id="PTHR32309">
    <property type="entry name" value="TYROSINE-PROTEIN KINASE"/>
    <property type="match status" value="1"/>
</dbReference>
<keyword evidence="6" id="KW-0175">Coiled coil</keyword>
<evidence type="ECO:0000256" key="8">
    <source>
        <dbReference type="SAM" id="Phobius"/>
    </source>
</evidence>
<keyword evidence="12" id="KW-1185">Reference proteome</keyword>
<evidence type="ECO:0000259" key="9">
    <source>
        <dbReference type="Pfam" id="PF02706"/>
    </source>
</evidence>
<dbReference type="InterPro" id="IPR050445">
    <property type="entry name" value="Bact_polysacc_biosynth/exp"/>
</dbReference>
<evidence type="ECO:0000256" key="2">
    <source>
        <dbReference type="ARBA" id="ARBA00022475"/>
    </source>
</evidence>
<keyword evidence="3 8" id="KW-0812">Transmembrane</keyword>
<keyword evidence="4 8" id="KW-1133">Transmembrane helix</keyword>
<organism evidence="11 12">
    <name type="scientific">Tianweitania populi</name>
    <dbReference type="NCBI Taxonomy" id="1607949"/>
    <lineage>
        <taxon>Bacteria</taxon>
        <taxon>Pseudomonadati</taxon>
        <taxon>Pseudomonadota</taxon>
        <taxon>Alphaproteobacteria</taxon>
        <taxon>Hyphomicrobiales</taxon>
        <taxon>Phyllobacteriaceae</taxon>
        <taxon>Tianweitania</taxon>
    </lineage>
</organism>
<evidence type="ECO:0000259" key="10">
    <source>
        <dbReference type="Pfam" id="PF13807"/>
    </source>
</evidence>
<evidence type="ECO:0000256" key="6">
    <source>
        <dbReference type="SAM" id="Coils"/>
    </source>
</evidence>